<dbReference type="PROSITE" id="PS51257">
    <property type="entry name" value="PROKAR_LIPOPROTEIN"/>
    <property type="match status" value="1"/>
</dbReference>
<proteinExistence type="predicted"/>
<name>A0A5N1J8I7_9BACT</name>
<dbReference type="Gene3D" id="2.50.20.10">
    <property type="entry name" value="Lipoprotein localisation LolA/LolB/LppX"/>
    <property type="match status" value="1"/>
</dbReference>
<dbReference type="EMBL" id="VTWT01000002">
    <property type="protein sequence ID" value="KAA9340991.1"/>
    <property type="molecule type" value="Genomic_DNA"/>
</dbReference>
<protein>
    <submittedName>
        <fullName evidence="2">DUF4292 domain-containing protein</fullName>
    </submittedName>
</protein>
<gene>
    <name evidence="2" type="ORF">F0P94_06075</name>
</gene>
<keyword evidence="3" id="KW-1185">Reference proteome</keyword>
<keyword evidence="1" id="KW-0732">Signal</keyword>
<sequence>MNNRFLLFLACILLFSVSACKKETTPVTSAATTPVAPNVNVLNTEFTTFSARGKMQLEKPDEKLGSAVTLRIKKDSVIWISVVPALGIEAARVRITPDTIQILDRLHRTYFAGNFSMLKQRYNISASFPMLQAMLLGNYIQGEAGMVKEIIGGELQQIQLLQNNLLINQFLDPKIRKVKRLDILDEKTGDAILTTYSEYETQAANVIPTSALILLQRTSATNPNSKTATISIKYNKFSFNEPDLAFPFSVPADYERK</sequence>
<dbReference type="RefSeq" id="WP_150902918.1">
    <property type="nucleotide sequence ID" value="NZ_VTWT01000002.1"/>
</dbReference>
<comment type="caution">
    <text evidence="2">The sequence shown here is derived from an EMBL/GenBank/DDBJ whole genome shotgun (WGS) entry which is preliminary data.</text>
</comment>
<dbReference type="Proteomes" id="UP000326570">
    <property type="component" value="Unassembled WGS sequence"/>
</dbReference>
<feature type="chain" id="PRO_5024866772" evidence="1">
    <location>
        <begin position="22"/>
        <end position="257"/>
    </location>
</feature>
<dbReference type="InterPro" id="IPR025634">
    <property type="entry name" value="DUF4292"/>
</dbReference>
<evidence type="ECO:0000313" key="3">
    <source>
        <dbReference type="Proteomes" id="UP000326570"/>
    </source>
</evidence>
<evidence type="ECO:0000313" key="2">
    <source>
        <dbReference type="EMBL" id="KAA9340991.1"/>
    </source>
</evidence>
<dbReference type="AlphaFoldDB" id="A0A5N1J8I7"/>
<feature type="signal peptide" evidence="1">
    <location>
        <begin position="1"/>
        <end position="21"/>
    </location>
</feature>
<dbReference type="Pfam" id="PF14125">
    <property type="entry name" value="DUF4292"/>
    <property type="match status" value="1"/>
</dbReference>
<reference evidence="2 3" key="1">
    <citation type="submission" date="2019-09" db="EMBL/GenBank/DDBJ databases">
        <title>Genome sequence of Adhaeribacter sp. M2.</title>
        <authorList>
            <person name="Srinivasan S."/>
        </authorList>
    </citation>
    <scope>NUCLEOTIDE SEQUENCE [LARGE SCALE GENOMIC DNA]</scope>
    <source>
        <strain evidence="2 3">M2</strain>
    </source>
</reference>
<organism evidence="2 3">
    <name type="scientific">Adhaeribacter soli</name>
    <dbReference type="NCBI Taxonomy" id="2607655"/>
    <lineage>
        <taxon>Bacteria</taxon>
        <taxon>Pseudomonadati</taxon>
        <taxon>Bacteroidota</taxon>
        <taxon>Cytophagia</taxon>
        <taxon>Cytophagales</taxon>
        <taxon>Hymenobacteraceae</taxon>
        <taxon>Adhaeribacter</taxon>
    </lineage>
</organism>
<accession>A0A5N1J8I7</accession>
<evidence type="ECO:0000256" key="1">
    <source>
        <dbReference type="SAM" id="SignalP"/>
    </source>
</evidence>